<name>A0ACC2NBB2_9HYME</name>
<evidence type="ECO:0000313" key="1">
    <source>
        <dbReference type="EMBL" id="KAJ8668462.1"/>
    </source>
</evidence>
<dbReference type="EMBL" id="CM056744">
    <property type="protein sequence ID" value="KAJ8668462.1"/>
    <property type="molecule type" value="Genomic_DNA"/>
</dbReference>
<sequence>MINKSDSGALYKESYTHSEEQKIQTSLSSTTFTVLSSTFASNRHGPNKPSSLKYGPDDPRNLLPNMCGLQGPLLPAPSIAGGIGTHPWANPWMAGLEYNTPKGKVIACGGSLITDRHVLTAGHCVNPGLGSGWLLISVRLGDWDIASEFDACSERGCKPRHIDVPVKREFRHELYFRNSTYLVNDIALLELEKTVRFTEEIQPICLPSKPYLPNLLTVIGWGITEYGLKSQTLLEATVPRVDKQECELVYKGFRFSGLNPNQICAGGEGNKDSCSGDSGGPLMGYNEIKIWGGEVEYSRAVMGIVSFGKRICGIAGFPAVYTKVYDYKPWILNKIRLSTNDANSWSFVTSISPDQIFDSNGEIHIRTGTVVEG</sequence>
<protein>
    <submittedName>
        <fullName evidence="1">Uncharacterized protein</fullName>
    </submittedName>
</protein>
<evidence type="ECO:0000313" key="2">
    <source>
        <dbReference type="Proteomes" id="UP001239111"/>
    </source>
</evidence>
<dbReference type="Proteomes" id="UP001239111">
    <property type="component" value="Chromosome 4"/>
</dbReference>
<proteinExistence type="predicted"/>
<accession>A0ACC2NBB2</accession>
<organism evidence="1 2">
    <name type="scientific">Eretmocerus hayati</name>
    <dbReference type="NCBI Taxonomy" id="131215"/>
    <lineage>
        <taxon>Eukaryota</taxon>
        <taxon>Metazoa</taxon>
        <taxon>Ecdysozoa</taxon>
        <taxon>Arthropoda</taxon>
        <taxon>Hexapoda</taxon>
        <taxon>Insecta</taxon>
        <taxon>Pterygota</taxon>
        <taxon>Neoptera</taxon>
        <taxon>Endopterygota</taxon>
        <taxon>Hymenoptera</taxon>
        <taxon>Apocrita</taxon>
        <taxon>Proctotrupomorpha</taxon>
        <taxon>Chalcidoidea</taxon>
        <taxon>Aphelinidae</taxon>
        <taxon>Aphelininae</taxon>
        <taxon>Eretmocerus</taxon>
    </lineage>
</organism>
<comment type="caution">
    <text evidence="1">The sequence shown here is derived from an EMBL/GenBank/DDBJ whole genome shotgun (WGS) entry which is preliminary data.</text>
</comment>
<reference evidence="1" key="1">
    <citation type="submission" date="2023-04" db="EMBL/GenBank/DDBJ databases">
        <title>A chromosome-level genome assembly of the parasitoid wasp Eretmocerus hayati.</title>
        <authorList>
            <person name="Zhong Y."/>
            <person name="Liu S."/>
            <person name="Liu Y."/>
        </authorList>
    </citation>
    <scope>NUCLEOTIDE SEQUENCE</scope>
    <source>
        <strain evidence="1">ZJU_SS_LIU_2023</strain>
    </source>
</reference>
<keyword evidence="2" id="KW-1185">Reference proteome</keyword>
<gene>
    <name evidence="1" type="ORF">QAD02_010125</name>
</gene>